<keyword evidence="3" id="KW-0460">Magnesium</keyword>
<dbReference type="GO" id="GO:0016791">
    <property type="term" value="F:phosphatase activity"/>
    <property type="evidence" value="ECO:0007669"/>
    <property type="project" value="TreeGrafter"/>
</dbReference>
<sequence>MALEVKWVGFDFGQCMMNPTGLRNHLVIADVSKELGQPELIEERIQKYRIMKEKYGTYSAVKEGHRDEIMEYVFDGDEEAKELFSAKEQEHLSMGPGLPEALAYLQDTGIHIAVVAELKKTLGAMNKDIVTRFLEKKGLTHYFEELVSPQGRVDFKDGSINLAYKGKTKEAGTIYDELCGDLAKRGIKPEECAMVGDKLGTDIIPAKKRGINTVQYTGYIDMGVVEEADYRIESFLELKDLLRKKV</sequence>
<reference evidence="4 5" key="1">
    <citation type="submission" date="2016-10" db="EMBL/GenBank/DDBJ databases">
        <authorList>
            <person name="de Groot N.N."/>
        </authorList>
    </citation>
    <scope>NUCLEOTIDE SEQUENCE [LARGE SCALE GENOMIC DNA]</scope>
    <source>
        <strain evidence="4 5">DSM 8423</strain>
    </source>
</reference>
<dbReference type="Gene3D" id="3.40.50.1000">
    <property type="entry name" value="HAD superfamily/HAD-like"/>
    <property type="match status" value="1"/>
</dbReference>
<dbReference type="InterPro" id="IPR036412">
    <property type="entry name" value="HAD-like_sf"/>
</dbReference>
<dbReference type="OrthoDB" id="367448at2"/>
<evidence type="ECO:0000256" key="3">
    <source>
        <dbReference type="ARBA" id="ARBA00022842"/>
    </source>
</evidence>
<organism evidence="4 5">
    <name type="scientific">Syntrophus gentianae</name>
    <dbReference type="NCBI Taxonomy" id="43775"/>
    <lineage>
        <taxon>Bacteria</taxon>
        <taxon>Pseudomonadati</taxon>
        <taxon>Thermodesulfobacteriota</taxon>
        <taxon>Syntrophia</taxon>
        <taxon>Syntrophales</taxon>
        <taxon>Syntrophaceae</taxon>
        <taxon>Syntrophus</taxon>
    </lineage>
</organism>
<name>A0A1H7VRD3_9BACT</name>
<dbReference type="AlphaFoldDB" id="A0A1H7VRD3"/>
<evidence type="ECO:0000256" key="1">
    <source>
        <dbReference type="ARBA" id="ARBA00022723"/>
    </source>
</evidence>
<dbReference type="STRING" id="43775.SAMN04489760_104118"/>
<evidence type="ECO:0000313" key="4">
    <source>
        <dbReference type="EMBL" id="SEM11357.1"/>
    </source>
</evidence>
<keyword evidence="5" id="KW-1185">Reference proteome</keyword>
<dbReference type="PANTHER" id="PTHR46470:SF2">
    <property type="entry name" value="GLYCERALDEHYDE 3-PHOSPHATE PHOSPHATASE"/>
    <property type="match status" value="1"/>
</dbReference>
<dbReference type="EMBL" id="FOBS01000004">
    <property type="protein sequence ID" value="SEM11357.1"/>
    <property type="molecule type" value="Genomic_DNA"/>
</dbReference>
<dbReference type="GO" id="GO:0046872">
    <property type="term" value="F:metal ion binding"/>
    <property type="evidence" value="ECO:0007669"/>
    <property type="project" value="UniProtKB-KW"/>
</dbReference>
<dbReference type="PANTHER" id="PTHR46470">
    <property type="entry name" value="N-ACYLNEURAMINATE-9-PHOSPHATASE"/>
    <property type="match status" value="1"/>
</dbReference>
<evidence type="ECO:0000256" key="2">
    <source>
        <dbReference type="ARBA" id="ARBA00022801"/>
    </source>
</evidence>
<accession>A0A1H7VRD3</accession>
<gene>
    <name evidence="4" type="ORF">SAMN04489760_104118</name>
</gene>
<dbReference type="RefSeq" id="WP_093882473.1">
    <property type="nucleotide sequence ID" value="NZ_FOBS01000004.1"/>
</dbReference>
<dbReference type="InterPro" id="IPR051400">
    <property type="entry name" value="HAD-like_hydrolase"/>
</dbReference>
<dbReference type="InterPro" id="IPR023214">
    <property type="entry name" value="HAD_sf"/>
</dbReference>
<dbReference type="Pfam" id="PF00702">
    <property type="entry name" value="Hydrolase"/>
    <property type="match status" value="1"/>
</dbReference>
<dbReference type="SUPFAM" id="SSF56784">
    <property type="entry name" value="HAD-like"/>
    <property type="match status" value="1"/>
</dbReference>
<proteinExistence type="predicted"/>
<keyword evidence="1" id="KW-0479">Metal-binding</keyword>
<protein>
    <submittedName>
        <fullName evidence="4">Putative hydrolase of the HAD superfamily</fullName>
    </submittedName>
</protein>
<keyword evidence="2 4" id="KW-0378">Hydrolase</keyword>
<evidence type="ECO:0000313" key="5">
    <source>
        <dbReference type="Proteomes" id="UP000198744"/>
    </source>
</evidence>
<dbReference type="Proteomes" id="UP000198744">
    <property type="component" value="Unassembled WGS sequence"/>
</dbReference>